<feature type="transmembrane region" description="Helical" evidence="2">
    <location>
        <begin position="29"/>
        <end position="51"/>
    </location>
</feature>
<dbReference type="AlphaFoldDB" id="A0A1I5BEN5"/>
<feature type="coiled-coil region" evidence="1">
    <location>
        <begin position="47"/>
        <end position="74"/>
    </location>
</feature>
<sequence>MKNFVALFFLNIMILILLLTMFSDSLLSGWGIILLFALMTAIPMTFILHQIDTLDNLTKRLEELEKNSIVHTADEPKEEEPTV</sequence>
<keyword evidence="4" id="KW-1185">Reference proteome</keyword>
<name>A0A1I5BEN5_9CLOT</name>
<organism evidence="3 4">
    <name type="scientific">Proteiniclasticum ruminis</name>
    <dbReference type="NCBI Taxonomy" id="398199"/>
    <lineage>
        <taxon>Bacteria</taxon>
        <taxon>Bacillati</taxon>
        <taxon>Bacillota</taxon>
        <taxon>Clostridia</taxon>
        <taxon>Eubacteriales</taxon>
        <taxon>Clostridiaceae</taxon>
        <taxon>Proteiniclasticum</taxon>
    </lineage>
</organism>
<feature type="transmembrane region" description="Helical" evidence="2">
    <location>
        <begin position="5"/>
        <end position="23"/>
    </location>
</feature>
<dbReference type="OrthoDB" id="9958182at2"/>
<proteinExistence type="predicted"/>
<evidence type="ECO:0000313" key="3">
    <source>
        <dbReference type="EMBL" id="SFN73188.1"/>
    </source>
</evidence>
<evidence type="ECO:0000313" key="4">
    <source>
        <dbReference type="Proteomes" id="UP000181899"/>
    </source>
</evidence>
<reference evidence="3 4" key="1">
    <citation type="submission" date="2016-10" db="EMBL/GenBank/DDBJ databases">
        <authorList>
            <person name="de Groot N.N."/>
        </authorList>
    </citation>
    <scope>NUCLEOTIDE SEQUENCE [LARGE SCALE GENOMIC DNA]</scope>
    <source>
        <strain evidence="3 4">ML2</strain>
    </source>
</reference>
<dbReference type="Proteomes" id="UP000181899">
    <property type="component" value="Unassembled WGS sequence"/>
</dbReference>
<gene>
    <name evidence="3" type="ORF">SAMN04488695_104176</name>
</gene>
<accession>A0A1I5BEN5</accession>
<dbReference type="RefSeq" id="WP_074911914.1">
    <property type="nucleotide sequence ID" value="NZ_FOVK01000004.1"/>
</dbReference>
<evidence type="ECO:0000256" key="1">
    <source>
        <dbReference type="SAM" id="Coils"/>
    </source>
</evidence>
<keyword evidence="2" id="KW-1133">Transmembrane helix</keyword>
<keyword evidence="2" id="KW-0472">Membrane</keyword>
<dbReference type="EMBL" id="FOVK01000004">
    <property type="protein sequence ID" value="SFN73188.1"/>
    <property type="molecule type" value="Genomic_DNA"/>
</dbReference>
<evidence type="ECO:0000256" key="2">
    <source>
        <dbReference type="SAM" id="Phobius"/>
    </source>
</evidence>
<keyword evidence="1" id="KW-0175">Coiled coil</keyword>
<keyword evidence="2" id="KW-0812">Transmembrane</keyword>
<protein>
    <submittedName>
        <fullName evidence="3">Uncharacterized protein</fullName>
    </submittedName>
</protein>